<dbReference type="KEGG" id="bsc:COCSADRAFT_86951"/>
<dbReference type="SUPFAM" id="SSF82199">
    <property type="entry name" value="SET domain"/>
    <property type="match status" value="1"/>
</dbReference>
<proteinExistence type="predicted"/>
<dbReference type="SMART" id="SM00317">
    <property type="entry name" value="SET"/>
    <property type="match status" value="1"/>
</dbReference>
<dbReference type="STRING" id="665912.M2TB02"/>
<dbReference type="InterPro" id="IPR001214">
    <property type="entry name" value="SET_dom"/>
</dbReference>
<feature type="domain" description="SET" evidence="1">
    <location>
        <begin position="352"/>
        <end position="544"/>
    </location>
</feature>
<evidence type="ECO:0000259" key="1">
    <source>
        <dbReference type="PROSITE" id="PS50280"/>
    </source>
</evidence>
<gene>
    <name evidence="2" type="ORF">COCSADRAFT_86951</name>
</gene>
<sequence length="735" mass="82940">MDVCKDLDNFGHMLKQQKRVLQNAKKKQGQCPRDRKGREEMLLEFMMASMATSMKQSNQTHMVHSSFVPEAYPPSTVSVDTLKPLSIGELRLETHHRGTSLLLRTLTPPNRMTGILVLVEDQNRDVTVLQLYQQRDEDSRAASDIIGEGSILIIKEPFFKVMASGEYGIRVDHVSDVMFLDNDDPKVPQSWRPRLSEIGNSADALKLEGNILMGQGKYWKAIQVYSNSLAASHNLSEIEVIKRNRSLAYLKTQQYDAALSDTGFPNFGKELSEKTLFRAAEALYHLARFEECRSVLETLCKKFPHNEQAVTVLHRARGRCTESSSGAFDFKLLQAKAKKHRPPHMDHATYMGPVEVRETGSKGRGLFATKSMKVGDLILCEKAFAHAYIDEVSRSNASVTFLMNVETERGFLGGQADLIRLIVQKLYSNPSTTSEFTNLYHGDYKAVDVSFVDGKPVVDTFLVERTMALNVFGCPISSLNWHRDVIANRNRAKSEFHSCAIWTKASYINHSCIGNVFRSFIGDMMIIRAAKDLEAGTELTFSYATSDEATNIEQKLKNWGFACSCARCEDIKSTKASVFVNRRSLQEQLRNLCDSFSDVYDIPTKKMERLLKALNETYTLPAECVPRLSLWEPQLLLTRIYMGRANFAKGLDSVSNILNSLGFTFAGLDETLTDFELTRWGQMVNHLVEVFLHACTGFSKLGLEKKSKQAEHYARLGYLVLVGEYASFDQTYPRP</sequence>
<evidence type="ECO:0000313" key="2">
    <source>
        <dbReference type="EMBL" id="EMD66047.1"/>
    </source>
</evidence>
<dbReference type="Gene3D" id="2.170.270.10">
    <property type="entry name" value="SET domain"/>
    <property type="match status" value="1"/>
</dbReference>
<dbReference type="InterPro" id="IPR019734">
    <property type="entry name" value="TPR_rpt"/>
</dbReference>
<name>M2TB02_COCSN</name>
<reference evidence="2 3" key="1">
    <citation type="journal article" date="2012" name="PLoS Pathog.">
        <title>Diverse lifestyles and strategies of plant pathogenesis encoded in the genomes of eighteen Dothideomycetes fungi.</title>
        <authorList>
            <person name="Ohm R.A."/>
            <person name="Feau N."/>
            <person name="Henrissat B."/>
            <person name="Schoch C.L."/>
            <person name="Horwitz B.A."/>
            <person name="Barry K.W."/>
            <person name="Condon B.J."/>
            <person name="Copeland A.C."/>
            <person name="Dhillon B."/>
            <person name="Glaser F."/>
            <person name="Hesse C.N."/>
            <person name="Kosti I."/>
            <person name="LaButti K."/>
            <person name="Lindquist E.A."/>
            <person name="Lucas S."/>
            <person name="Salamov A.A."/>
            <person name="Bradshaw R.E."/>
            <person name="Ciuffetti L."/>
            <person name="Hamelin R.C."/>
            <person name="Kema G.H.J."/>
            <person name="Lawrence C."/>
            <person name="Scott J.A."/>
            <person name="Spatafora J.W."/>
            <person name="Turgeon B.G."/>
            <person name="de Wit P.J.G.M."/>
            <person name="Zhong S."/>
            <person name="Goodwin S.B."/>
            <person name="Grigoriev I.V."/>
        </authorList>
    </citation>
    <scope>NUCLEOTIDE SEQUENCE [LARGE SCALE GENOMIC DNA]</scope>
    <source>
        <strain evidence="3">ND90Pr / ATCC 201652</strain>
    </source>
</reference>
<dbReference type="PANTHER" id="PTHR47643:SF2">
    <property type="entry name" value="TPR DOMAIN PROTEIN (AFU_ORTHOLOGUE AFUA_5G12710)"/>
    <property type="match status" value="1"/>
</dbReference>
<evidence type="ECO:0000313" key="3">
    <source>
        <dbReference type="Proteomes" id="UP000016934"/>
    </source>
</evidence>
<dbReference type="InterPro" id="IPR046341">
    <property type="entry name" value="SET_dom_sf"/>
</dbReference>
<dbReference type="eggNOG" id="KOG2084">
    <property type="taxonomic scope" value="Eukaryota"/>
</dbReference>
<dbReference type="AlphaFoldDB" id="M2TB02"/>
<dbReference type="OrthoDB" id="438641at2759"/>
<keyword evidence="3" id="KW-1185">Reference proteome</keyword>
<dbReference type="Proteomes" id="UP000016934">
    <property type="component" value="Unassembled WGS sequence"/>
</dbReference>
<dbReference type="Pfam" id="PF00856">
    <property type="entry name" value="SET"/>
    <property type="match status" value="1"/>
</dbReference>
<dbReference type="EMBL" id="KB445641">
    <property type="protein sequence ID" value="EMD66047.1"/>
    <property type="molecule type" value="Genomic_DNA"/>
</dbReference>
<organism evidence="2 3">
    <name type="scientific">Cochliobolus sativus (strain ND90Pr / ATCC 201652)</name>
    <name type="common">Common root rot and spot blotch fungus</name>
    <name type="synonym">Bipolaris sorokiniana</name>
    <dbReference type="NCBI Taxonomy" id="665912"/>
    <lineage>
        <taxon>Eukaryota</taxon>
        <taxon>Fungi</taxon>
        <taxon>Dikarya</taxon>
        <taxon>Ascomycota</taxon>
        <taxon>Pezizomycotina</taxon>
        <taxon>Dothideomycetes</taxon>
        <taxon>Pleosporomycetidae</taxon>
        <taxon>Pleosporales</taxon>
        <taxon>Pleosporineae</taxon>
        <taxon>Pleosporaceae</taxon>
        <taxon>Bipolaris</taxon>
    </lineage>
</organism>
<dbReference type="InterPro" id="IPR011990">
    <property type="entry name" value="TPR-like_helical_dom_sf"/>
</dbReference>
<accession>M2TB02</accession>
<dbReference type="SMART" id="SM00028">
    <property type="entry name" value="TPR"/>
    <property type="match status" value="2"/>
</dbReference>
<dbReference type="RefSeq" id="XP_007699034.1">
    <property type="nucleotide sequence ID" value="XM_007700844.1"/>
</dbReference>
<dbReference type="HOGENOM" id="CLU_009043_2_0_1"/>
<dbReference type="PROSITE" id="PS50280">
    <property type="entry name" value="SET"/>
    <property type="match status" value="1"/>
</dbReference>
<protein>
    <recommendedName>
        <fullName evidence="1">SET domain-containing protein</fullName>
    </recommendedName>
</protein>
<reference evidence="3" key="2">
    <citation type="journal article" date="2013" name="PLoS Genet.">
        <title>Comparative genome structure, secondary metabolite, and effector coding capacity across Cochliobolus pathogens.</title>
        <authorList>
            <person name="Condon B.J."/>
            <person name="Leng Y."/>
            <person name="Wu D."/>
            <person name="Bushley K.E."/>
            <person name="Ohm R.A."/>
            <person name="Otillar R."/>
            <person name="Martin J."/>
            <person name="Schackwitz W."/>
            <person name="Grimwood J."/>
            <person name="MohdZainudin N."/>
            <person name="Xue C."/>
            <person name="Wang R."/>
            <person name="Manning V.A."/>
            <person name="Dhillon B."/>
            <person name="Tu Z.J."/>
            <person name="Steffenson B.J."/>
            <person name="Salamov A."/>
            <person name="Sun H."/>
            <person name="Lowry S."/>
            <person name="LaButti K."/>
            <person name="Han J."/>
            <person name="Copeland A."/>
            <person name="Lindquist E."/>
            <person name="Barry K."/>
            <person name="Schmutz J."/>
            <person name="Baker S.E."/>
            <person name="Ciuffetti L.M."/>
            <person name="Grigoriev I.V."/>
            <person name="Zhong S."/>
            <person name="Turgeon B.G."/>
        </authorList>
    </citation>
    <scope>NUCLEOTIDE SEQUENCE [LARGE SCALE GENOMIC DNA]</scope>
    <source>
        <strain evidence="3">ND90Pr / ATCC 201652</strain>
    </source>
</reference>
<dbReference type="PANTHER" id="PTHR47643">
    <property type="entry name" value="TPR DOMAIN PROTEIN (AFU_ORTHOLOGUE AFUA_5G12710)"/>
    <property type="match status" value="1"/>
</dbReference>
<dbReference type="InterPro" id="IPR053209">
    <property type="entry name" value="Gramillin-biosynth_MTr"/>
</dbReference>
<dbReference type="OMA" id="HACLANA"/>
<dbReference type="Gene3D" id="1.25.40.10">
    <property type="entry name" value="Tetratricopeptide repeat domain"/>
    <property type="match status" value="1"/>
</dbReference>
<dbReference type="SUPFAM" id="SSF48452">
    <property type="entry name" value="TPR-like"/>
    <property type="match status" value="1"/>
</dbReference>
<dbReference type="GeneID" id="19141150"/>
<dbReference type="CDD" id="cd20071">
    <property type="entry name" value="SET_SMYD"/>
    <property type="match status" value="1"/>
</dbReference>